<dbReference type="PANTHER" id="PTHR46566:SF2">
    <property type="entry name" value="ATP-DEPENDENT 6-PHOSPHOFRUCTOKINASE ISOZYME 2"/>
    <property type="match status" value="1"/>
</dbReference>
<proteinExistence type="inferred from homology"/>
<organism evidence="8 9">
    <name type="scientific">Mycolicibacterium poriferae</name>
    <dbReference type="NCBI Taxonomy" id="39694"/>
    <lineage>
        <taxon>Bacteria</taxon>
        <taxon>Bacillati</taxon>
        <taxon>Actinomycetota</taxon>
        <taxon>Actinomycetes</taxon>
        <taxon>Mycobacteriales</taxon>
        <taxon>Mycobacteriaceae</taxon>
        <taxon>Mycolicibacterium</taxon>
    </lineage>
</organism>
<sequence>MSRSPLTVRASIVTLTMNPALDVTADAEEVHHTSKIRCGDERYDAGGGGVNVARFVHALGGSVAAVFSAGGLTGSRLIDLVDEAGVPNIPVPVAGSTRESFTVNERSTGKQYRFVLPGPRLTAEEQRRCLDVLRATAATAQYIVASGSLPPGVAPDFYARVADVCAESGCRLILDTSGGGLSHVTSGVYLLKPSVRELRECMDRALSTEGDQVAAARELVQRGLAHAVVVSLGPDGALLVTDDDSHRFSALPVQVVSGVGAGDAMVAGITVALSRGWSLTEAVRYGIAASAAKLLTPGTSCFTAADVDRLFGRVAGPASVVRATALAD</sequence>
<feature type="domain" description="Carbohydrate kinase PfkB" evidence="7">
    <location>
        <begin position="22"/>
        <end position="300"/>
    </location>
</feature>
<accession>A0A6N4V646</accession>
<keyword evidence="3" id="KW-0547">Nucleotide-binding</keyword>
<evidence type="ECO:0000256" key="6">
    <source>
        <dbReference type="PIRNR" id="PIRNR000535"/>
    </source>
</evidence>
<dbReference type="GO" id="GO:0005829">
    <property type="term" value="C:cytosol"/>
    <property type="evidence" value="ECO:0007669"/>
    <property type="project" value="TreeGrafter"/>
</dbReference>
<name>A0A6N4V646_9MYCO</name>
<dbReference type="Proteomes" id="UP000466785">
    <property type="component" value="Chromosome"/>
</dbReference>
<keyword evidence="5" id="KW-0067">ATP-binding</keyword>
<dbReference type="PIRSF" id="PIRSF000535">
    <property type="entry name" value="1PFK/6PFK/LacC"/>
    <property type="match status" value="1"/>
</dbReference>
<comment type="similarity">
    <text evidence="1">Belongs to the carbohydrate kinase PfkB family.</text>
</comment>
<dbReference type="CDD" id="cd01164">
    <property type="entry name" value="FruK_PfkB_like"/>
    <property type="match status" value="1"/>
</dbReference>
<dbReference type="SUPFAM" id="SSF53613">
    <property type="entry name" value="Ribokinase-like"/>
    <property type="match status" value="1"/>
</dbReference>
<protein>
    <submittedName>
        <fullName evidence="8">6-phosphofructokinase</fullName>
    </submittedName>
</protein>
<dbReference type="AlphaFoldDB" id="A0A6N4V646"/>
<evidence type="ECO:0000313" key="9">
    <source>
        <dbReference type="Proteomes" id="UP000466785"/>
    </source>
</evidence>
<dbReference type="FunFam" id="3.40.1190.20:FF:000001">
    <property type="entry name" value="Phosphofructokinase"/>
    <property type="match status" value="1"/>
</dbReference>
<keyword evidence="2 6" id="KW-0808">Transferase</keyword>
<keyword evidence="4 8" id="KW-0418">Kinase</keyword>
<evidence type="ECO:0000313" key="8">
    <source>
        <dbReference type="EMBL" id="BBX51152.1"/>
    </source>
</evidence>
<dbReference type="KEGG" id="mpof:MPOR_21780"/>
<reference evidence="8 9" key="1">
    <citation type="journal article" date="2019" name="Emerg. Microbes Infect.">
        <title>Comprehensive subspecies identification of 175 nontuberculous mycobacteria species based on 7547 genomic profiles.</title>
        <authorList>
            <person name="Matsumoto Y."/>
            <person name="Kinjo T."/>
            <person name="Motooka D."/>
            <person name="Nabeya D."/>
            <person name="Jung N."/>
            <person name="Uechi K."/>
            <person name="Horii T."/>
            <person name="Iida T."/>
            <person name="Fujita J."/>
            <person name="Nakamura S."/>
        </authorList>
    </citation>
    <scope>NUCLEOTIDE SEQUENCE [LARGE SCALE GENOMIC DNA]</scope>
    <source>
        <strain evidence="8 9">JCM 12603</strain>
    </source>
</reference>
<dbReference type="EMBL" id="AP022570">
    <property type="protein sequence ID" value="BBX51152.1"/>
    <property type="molecule type" value="Genomic_DNA"/>
</dbReference>
<dbReference type="InterPro" id="IPR029056">
    <property type="entry name" value="Ribokinase-like"/>
</dbReference>
<dbReference type="RefSeq" id="WP_163673637.1">
    <property type="nucleotide sequence ID" value="NZ_AP022570.1"/>
</dbReference>
<dbReference type="InterPro" id="IPR002173">
    <property type="entry name" value="Carboh/pur_kinase_PfkB_CS"/>
</dbReference>
<dbReference type="PANTHER" id="PTHR46566">
    <property type="entry name" value="1-PHOSPHOFRUCTOKINASE-RELATED"/>
    <property type="match status" value="1"/>
</dbReference>
<evidence type="ECO:0000256" key="2">
    <source>
        <dbReference type="ARBA" id="ARBA00022679"/>
    </source>
</evidence>
<evidence type="ECO:0000256" key="5">
    <source>
        <dbReference type="ARBA" id="ARBA00022840"/>
    </source>
</evidence>
<dbReference type="InterPro" id="IPR017583">
    <property type="entry name" value="Tagatose/fructose_Pkinase"/>
</dbReference>
<evidence type="ECO:0000259" key="7">
    <source>
        <dbReference type="Pfam" id="PF00294"/>
    </source>
</evidence>
<evidence type="ECO:0000256" key="4">
    <source>
        <dbReference type="ARBA" id="ARBA00022777"/>
    </source>
</evidence>
<evidence type="ECO:0000256" key="1">
    <source>
        <dbReference type="ARBA" id="ARBA00010688"/>
    </source>
</evidence>
<gene>
    <name evidence="8" type="ORF">MPOR_21780</name>
</gene>
<dbReference type="Gene3D" id="3.40.1190.20">
    <property type="match status" value="1"/>
</dbReference>
<dbReference type="GO" id="GO:0003872">
    <property type="term" value="F:6-phosphofructokinase activity"/>
    <property type="evidence" value="ECO:0007669"/>
    <property type="project" value="TreeGrafter"/>
</dbReference>
<dbReference type="Pfam" id="PF00294">
    <property type="entry name" value="PfkB"/>
    <property type="match status" value="1"/>
</dbReference>
<dbReference type="PROSITE" id="PS00583">
    <property type="entry name" value="PFKB_KINASES_1"/>
    <property type="match status" value="1"/>
</dbReference>
<dbReference type="GO" id="GO:0005524">
    <property type="term" value="F:ATP binding"/>
    <property type="evidence" value="ECO:0007669"/>
    <property type="project" value="UniProtKB-KW"/>
</dbReference>
<dbReference type="NCBIfam" id="TIGR03168">
    <property type="entry name" value="1-PFK"/>
    <property type="match status" value="1"/>
</dbReference>
<dbReference type="InterPro" id="IPR011611">
    <property type="entry name" value="PfkB_dom"/>
</dbReference>
<evidence type="ECO:0000256" key="3">
    <source>
        <dbReference type="ARBA" id="ARBA00022741"/>
    </source>
</evidence>
<keyword evidence="9" id="KW-1185">Reference proteome</keyword>